<sequence>MDRNTMRAAAAAAVLVAGLAAAAPAQAATSSSSSRITSLSQLHAHLATAVAAESVAAVGTGPITGFVNAATSTD</sequence>
<evidence type="ECO:0000256" key="1">
    <source>
        <dbReference type="SAM" id="SignalP"/>
    </source>
</evidence>
<feature type="chain" id="PRO_5045848406" evidence="1">
    <location>
        <begin position="28"/>
        <end position="74"/>
    </location>
</feature>
<dbReference type="Proteomes" id="UP001592531">
    <property type="component" value="Unassembled WGS sequence"/>
</dbReference>
<accession>A0ABV6VZA5</accession>
<comment type="caution">
    <text evidence="2">The sequence shown here is derived from an EMBL/GenBank/DDBJ whole genome shotgun (WGS) entry which is preliminary data.</text>
</comment>
<protein>
    <submittedName>
        <fullName evidence="2">Uncharacterized protein</fullName>
    </submittedName>
</protein>
<keyword evidence="3" id="KW-1185">Reference proteome</keyword>
<name>A0ABV6VZA5_9ACTN</name>
<dbReference type="RefSeq" id="WP_380538016.1">
    <property type="nucleotide sequence ID" value="NZ_JBHFAB010000015.1"/>
</dbReference>
<organism evidence="2 3">
    <name type="scientific">Streptacidiphilus cavernicola</name>
    <dbReference type="NCBI Taxonomy" id="3342716"/>
    <lineage>
        <taxon>Bacteria</taxon>
        <taxon>Bacillati</taxon>
        <taxon>Actinomycetota</taxon>
        <taxon>Actinomycetes</taxon>
        <taxon>Kitasatosporales</taxon>
        <taxon>Streptomycetaceae</taxon>
        <taxon>Streptacidiphilus</taxon>
    </lineage>
</organism>
<dbReference type="EMBL" id="JBHFAB010000015">
    <property type="protein sequence ID" value="MFC1419079.1"/>
    <property type="molecule type" value="Genomic_DNA"/>
</dbReference>
<reference evidence="2 3" key="1">
    <citation type="submission" date="2024-09" db="EMBL/GenBank/DDBJ databases">
        <authorList>
            <person name="Lee S.D."/>
        </authorList>
    </citation>
    <scope>NUCLEOTIDE SEQUENCE [LARGE SCALE GENOMIC DNA]</scope>
    <source>
        <strain evidence="2 3">N8-3</strain>
    </source>
</reference>
<evidence type="ECO:0000313" key="3">
    <source>
        <dbReference type="Proteomes" id="UP001592531"/>
    </source>
</evidence>
<keyword evidence="1" id="KW-0732">Signal</keyword>
<gene>
    <name evidence="2" type="ORF">ACEZDE_20935</name>
</gene>
<evidence type="ECO:0000313" key="2">
    <source>
        <dbReference type="EMBL" id="MFC1419079.1"/>
    </source>
</evidence>
<proteinExistence type="predicted"/>
<feature type="signal peptide" evidence="1">
    <location>
        <begin position="1"/>
        <end position="27"/>
    </location>
</feature>